<dbReference type="EMBL" id="BAAALR010000065">
    <property type="protein sequence ID" value="GAA1709787.1"/>
    <property type="molecule type" value="Genomic_DNA"/>
</dbReference>
<dbReference type="Proteomes" id="UP001499947">
    <property type="component" value="Unassembled WGS sequence"/>
</dbReference>
<dbReference type="RefSeq" id="WP_211121433.1">
    <property type="nucleotide sequence ID" value="NZ_BAAALR010000065.1"/>
</dbReference>
<evidence type="ECO:0000313" key="2">
    <source>
        <dbReference type="EMBL" id="GAA1709787.1"/>
    </source>
</evidence>
<accession>A0ABP4UQJ2</accession>
<feature type="region of interest" description="Disordered" evidence="1">
    <location>
        <begin position="27"/>
        <end position="63"/>
    </location>
</feature>
<protein>
    <submittedName>
        <fullName evidence="2">Uncharacterized protein</fullName>
    </submittedName>
</protein>
<evidence type="ECO:0000256" key="1">
    <source>
        <dbReference type="SAM" id="MobiDB-lite"/>
    </source>
</evidence>
<name>A0ABP4UQJ2_9ACTN</name>
<organism evidence="2 3">
    <name type="scientific">Streptomyces yatensis</name>
    <dbReference type="NCBI Taxonomy" id="155177"/>
    <lineage>
        <taxon>Bacteria</taxon>
        <taxon>Bacillati</taxon>
        <taxon>Actinomycetota</taxon>
        <taxon>Actinomycetes</taxon>
        <taxon>Kitasatosporales</taxon>
        <taxon>Streptomycetaceae</taxon>
        <taxon>Streptomyces</taxon>
        <taxon>Streptomyces violaceusniger group</taxon>
    </lineage>
</organism>
<sequence>MAGNAGSVTLRPAASELAGEVAVTGDHALDPSDWSLEGSHDGRHWATRSGTGAPPRLPPVWGP</sequence>
<reference evidence="3" key="1">
    <citation type="journal article" date="2019" name="Int. J. Syst. Evol. Microbiol.">
        <title>The Global Catalogue of Microorganisms (GCM) 10K type strain sequencing project: providing services to taxonomists for standard genome sequencing and annotation.</title>
        <authorList>
            <consortium name="The Broad Institute Genomics Platform"/>
            <consortium name="The Broad Institute Genome Sequencing Center for Infectious Disease"/>
            <person name="Wu L."/>
            <person name="Ma J."/>
        </authorList>
    </citation>
    <scope>NUCLEOTIDE SEQUENCE [LARGE SCALE GENOMIC DNA]</scope>
    <source>
        <strain evidence="3">JCM 13244</strain>
    </source>
</reference>
<gene>
    <name evidence="2" type="ORF">GCM10009680_58470</name>
</gene>
<comment type="caution">
    <text evidence="2">The sequence shown here is derived from an EMBL/GenBank/DDBJ whole genome shotgun (WGS) entry which is preliminary data.</text>
</comment>
<keyword evidence="3" id="KW-1185">Reference proteome</keyword>
<evidence type="ECO:0000313" key="3">
    <source>
        <dbReference type="Proteomes" id="UP001499947"/>
    </source>
</evidence>
<proteinExistence type="predicted"/>